<reference evidence="1 2" key="1">
    <citation type="submission" date="2018-10" db="EMBL/GenBank/DDBJ databases">
        <title>Phylogenomics of Brevibacillus.</title>
        <authorList>
            <person name="Dunlap C."/>
        </authorList>
    </citation>
    <scope>NUCLEOTIDE SEQUENCE [LARGE SCALE GENOMIC DNA]</scope>
    <source>
        <strain evidence="1 2">JCM 15716</strain>
    </source>
</reference>
<keyword evidence="1" id="KW-0378">Hydrolase</keyword>
<dbReference type="GO" id="GO:0016787">
    <property type="term" value="F:hydrolase activity"/>
    <property type="evidence" value="ECO:0007669"/>
    <property type="project" value="UniProtKB-KW"/>
</dbReference>
<dbReference type="SFLD" id="SFLDG01129">
    <property type="entry name" value="C1.5:_HAD__Beta-PGM__Phosphata"/>
    <property type="match status" value="1"/>
</dbReference>
<dbReference type="PANTHER" id="PTHR18901:SF38">
    <property type="entry name" value="PSEUDOURIDINE-5'-PHOSPHATASE"/>
    <property type="match status" value="1"/>
</dbReference>
<dbReference type="RefSeq" id="WP_122918869.1">
    <property type="nucleotide sequence ID" value="NZ_RHHQ01000012.1"/>
</dbReference>
<evidence type="ECO:0000313" key="2">
    <source>
        <dbReference type="Proteomes" id="UP000271031"/>
    </source>
</evidence>
<dbReference type="AlphaFoldDB" id="A0A3M8DGB4"/>
<dbReference type="EMBL" id="RHHQ01000012">
    <property type="protein sequence ID" value="RNB87170.1"/>
    <property type="molecule type" value="Genomic_DNA"/>
</dbReference>
<dbReference type="Gene3D" id="3.40.50.1000">
    <property type="entry name" value="HAD superfamily/HAD-like"/>
    <property type="match status" value="1"/>
</dbReference>
<dbReference type="InterPro" id="IPR023214">
    <property type="entry name" value="HAD_sf"/>
</dbReference>
<protein>
    <submittedName>
        <fullName evidence="1">HAD family hydrolase</fullName>
    </submittedName>
</protein>
<dbReference type="NCBIfam" id="TIGR01509">
    <property type="entry name" value="HAD-SF-IA-v3"/>
    <property type="match status" value="1"/>
</dbReference>
<dbReference type="Pfam" id="PF13419">
    <property type="entry name" value="HAD_2"/>
    <property type="match status" value="1"/>
</dbReference>
<evidence type="ECO:0000313" key="1">
    <source>
        <dbReference type="EMBL" id="RNB87170.1"/>
    </source>
</evidence>
<dbReference type="InterPro" id="IPR006439">
    <property type="entry name" value="HAD-SF_hydro_IA"/>
</dbReference>
<keyword evidence="2" id="KW-1185">Reference proteome</keyword>
<organism evidence="1 2">
    <name type="scientific">Brevibacillus fluminis</name>
    <dbReference type="NCBI Taxonomy" id="511487"/>
    <lineage>
        <taxon>Bacteria</taxon>
        <taxon>Bacillati</taxon>
        <taxon>Bacillota</taxon>
        <taxon>Bacilli</taxon>
        <taxon>Bacillales</taxon>
        <taxon>Paenibacillaceae</taxon>
        <taxon>Brevibacillus</taxon>
    </lineage>
</organism>
<dbReference type="InterPro" id="IPR023198">
    <property type="entry name" value="PGP-like_dom2"/>
</dbReference>
<dbReference type="PANTHER" id="PTHR18901">
    <property type="entry name" value="2-DEOXYGLUCOSE-6-PHOSPHATE PHOSPHATASE 2"/>
    <property type="match status" value="1"/>
</dbReference>
<accession>A0A3M8DGB4</accession>
<gene>
    <name evidence="1" type="ORF">EDM56_15935</name>
</gene>
<sequence length="222" mass="24881">MACKRAIVFDFDGTILDTETSLFRAWVSMYERYGAKLDEQIWGYFIGTTVTDTSPYQILRDQTEGLPDEAVIETQIKDMYRELMKEEQLRPGVGALIEEAKRRNLELAVASSSPYEWVKRHLDEWHLTPCFGAIATADHVKQVKPDPALYRLALAQLGVEATAAVAIEDSPNGALAAKRANMCCVIVPNPVTALLTFGEHDHRLDSLELFDFDVHVPSVPNE</sequence>
<dbReference type="SUPFAM" id="SSF56784">
    <property type="entry name" value="HAD-like"/>
    <property type="match status" value="1"/>
</dbReference>
<dbReference type="SFLD" id="SFLDS00003">
    <property type="entry name" value="Haloacid_Dehalogenase"/>
    <property type="match status" value="1"/>
</dbReference>
<name>A0A3M8DGB4_9BACL</name>
<dbReference type="PRINTS" id="PR00413">
    <property type="entry name" value="HADHALOGNASE"/>
</dbReference>
<dbReference type="InterPro" id="IPR036412">
    <property type="entry name" value="HAD-like_sf"/>
</dbReference>
<dbReference type="Proteomes" id="UP000271031">
    <property type="component" value="Unassembled WGS sequence"/>
</dbReference>
<comment type="caution">
    <text evidence="1">The sequence shown here is derived from an EMBL/GenBank/DDBJ whole genome shotgun (WGS) entry which is preliminary data.</text>
</comment>
<dbReference type="InterPro" id="IPR041492">
    <property type="entry name" value="HAD_2"/>
</dbReference>
<dbReference type="OrthoDB" id="9797743at2"/>
<dbReference type="Gene3D" id="1.10.150.240">
    <property type="entry name" value="Putative phosphatase, domain 2"/>
    <property type="match status" value="1"/>
</dbReference>
<dbReference type="CDD" id="cd16423">
    <property type="entry name" value="HAD_BPGM-like"/>
    <property type="match status" value="1"/>
</dbReference>
<proteinExistence type="predicted"/>